<feature type="region of interest" description="Disordered" evidence="1">
    <location>
        <begin position="449"/>
        <end position="500"/>
    </location>
</feature>
<dbReference type="KEGG" id="vcn:VOLCADRAFT_95404"/>
<reference evidence="2 3" key="1">
    <citation type="journal article" date="2010" name="Science">
        <title>Genomic analysis of organismal complexity in the multicellular green alga Volvox carteri.</title>
        <authorList>
            <person name="Prochnik S.E."/>
            <person name="Umen J."/>
            <person name="Nedelcu A.M."/>
            <person name="Hallmann A."/>
            <person name="Miller S.M."/>
            <person name="Nishii I."/>
            <person name="Ferris P."/>
            <person name="Kuo A."/>
            <person name="Mitros T."/>
            <person name="Fritz-Laylin L.K."/>
            <person name="Hellsten U."/>
            <person name="Chapman J."/>
            <person name="Simakov O."/>
            <person name="Rensing S.A."/>
            <person name="Terry A."/>
            <person name="Pangilinan J."/>
            <person name="Kapitonov V."/>
            <person name="Jurka J."/>
            <person name="Salamov A."/>
            <person name="Shapiro H."/>
            <person name="Schmutz J."/>
            <person name="Grimwood J."/>
            <person name="Lindquist E."/>
            <person name="Lucas S."/>
            <person name="Grigoriev I.V."/>
            <person name="Schmitt R."/>
            <person name="Kirk D."/>
            <person name="Rokhsar D.S."/>
        </authorList>
    </citation>
    <scope>NUCLEOTIDE SEQUENCE [LARGE SCALE GENOMIC DNA]</scope>
    <source>
        <strain evidence="3">f. Nagariensis / Eve</strain>
    </source>
</reference>
<gene>
    <name evidence="2" type="ORF">VOLCADRAFT_95404</name>
</gene>
<keyword evidence="3" id="KW-1185">Reference proteome</keyword>
<dbReference type="InParanoid" id="D8U7C6"/>
<evidence type="ECO:0008006" key="4">
    <source>
        <dbReference type="Google" id="ProtNLM"/>
    </source>
</evidence>
<evidence type="ECO:0000256" key="1">
    <source>
        <dbReference type="SAM" id="MobiDB-lite"/>
    </source>
</evidence>
<organism evidence="3">
    <name type="scientific">Volvox carteri f. nagariensis</name>
    <dbReference type="NCBI Taxonomy" id="3068"/>
    <lineage>
        <taxon>Eukaryota</taxon>
        <taxon>Viridiplantae</taxon>
        <taxon>Chlorophyta</taxon>
        <taxon>core chlorophytes</taxon>
        <taxon>Chlorophyceae</taxon>
        <taxon>CS clade</taxon>
        <taxon>Chlamydomonadales</taxon>
        <taxon>Volvocaceae</taxon>
        <taxon>Volvox</taxon>
    </lineage>
</organism>
<proteinExistence type="predicted"/>
<dbReference type="OrthoDB" id="5952526at2759"/>
<sequence length="500" mass="52728">MQDDAVLFIGFHPEELDVVRQRLPEVASLAAEDGGSGAATALVDVTYDMLSCTVRDVLTAGATAAAGSYGTSADRVAAVAVGRVVLLVGPAARELGGQLNDALAEWGVVPALIAAYQPQHEHTPLRQLVAFLRDSHAAYYGLLQPVRVEQQPRWPKAGNGGDDSEVAAATAGVPTAEVAVAGGSGGSSDEAADAAAGCDAAGCGRYRRDAGHVVVLDGLLSVSERQQLVDWLTSPQHNHAGPPPLDKWEMVCVDREGARPTWGLQPHMLSALRDQPPPPVVALQTRLAALYPEYDICHMPADQISDEYGAGGDGTDGDGDSTPLSSFVANAVMVGDPCAWHVDADPTSVPPHSPWVHNFGYYHNRELCRPLFVSVLLYLNASWPEDCHAETLFLDPETQLGLFVRPVPGRVVLLEQDLPHRISAPSLEAPGPRYSLVWKLVFVPRDTAGGPPGGLPSEHVPGSSNSGLSGSAKGKELGRTQQQRQEDGEVGTGCVMASTV</sequence>
<dbReference type="Gene3D" id="2.60.120.620">
    <property type="entry name" value="q2cbj1_9rhob like domain"/>
    <property type="match status" value="1"/>
</dbReference>
<dbReference type="STRING" id="3068.D8U7C6"/>
<evidence type="ECO:0000313" key="2">
    <source>
        <dbReference type="EMBL" id="EFJ44462.1"/>
    </source>
</evidence>
<dbReference type="eggNOG" id="ENOG502S2WS">
    <property type="taxonomic scope" value="Eukaryota"/>
</dbReference>
<dbReference type="Proteomes" id="UP000001058">
    <property type="component" value="Unassembled WGS sequence"/>
</dbReference>
<accession>D8U7C6</accession>
<dbReference type="GeneID" id="9624803"/>
<dbReference type="EMBL" id="GL378364">
    <property type="protein sequence ID" value="EFJ44462.1"/>
    <property type="molecule type" value="Genomic_DNA"/>
</dbReference>
<dbReference type="RefSeq" id="XP_002954569.1">
    <property type="nucleotide sequence ID" value="XM_002954523.1"/>
</dbReference>
<dbReference type="PANTHER" id="PTHR35169">
    <property type="entry name" value="FE2OG DIOXYGENASE DOMAIN-CONTAINING PROTEIN"/>
    <property type="match status" value="1"/>
</dbReference>
<name>D8U7C6_VOLCA</name>
<protein>
    <recommendedName>
        <fullName evidence="4">Fe2OG dioxygenase domain-containing protein</fullName>
    </recommendedName>
</protein>
<dbReference type="AlphaFoldDB" id="D8U7C6"/>
<dbReference type="PANTHER" id="PTHR35169:SF1">
    <property type="entry name" value="PROLYL 4-HYDROXYLASE ALPHA SUBUNIT FE(2+) 2OG DIOXYGENASE DOMAIN-CONTAINING PROTEIN"/>
    <property type="match status" value="1"/>
</dbReference>
<evidence type="ECO:0000313" key="3">
    <source>
        <dbReference type="Proteomes" id="UP000001058"/>
    </source>
</evidence>